<feature type="transmembrane region" description="Helical" evidence="6">
    <location>
        <begin position="143"/>
        <end position="159"/>
    </location>
</feature>
<dbReference type="Proteomes" id="UP001145072">
    <property type="component" value="Unassembled WGS sequence"/>
</dbReference>
<keyword evidence="8" id="KW-1185">Reference proteome</keyword>
<dbReference type="RefSeq" id="WP_259871656.1">
    <property type="nucleotide sequence ID" value="NZ_JAMQJZ010000009.1"/>
</dbReference>
<dbReference type="AlphaFoldDB" id="A0A9X3WPY0"/>
<evidence type="ECO:0000256" key="4">
    <source>
        <dbReference type="ARBA" id="ARBA00022989"/>
    </source>
</evidence>
<accession>A0A9X3WPY0</accession>
<dbReference type="PANTHER" id="PTHR33545">
    <property type="entry name" value="UPF0750 MEMBRANE PROTEIN YITT-RELATED"/>
    <property type="match status" value="1"/>
</dbReference>
<comment type="caution">
    <text evidence="7">The sequence shown here is derived from an EMBL/GenBank/DDBJ whole genome shotgun (WGS) entry which is preliminary data.</text>
</comment>
<dbReference type="GO" id="GO:0005886">
    <property type="term" value="C:plasma membrane"/>
    <property type="evidence" value="ECO:0007669"/>
    <property type="project" value="UniProtKB-SubCell"/>
</dbReference>
<dbReference type="InterPro" id="IPR051461">
    <property type="entry name" value="UPF0750_membrane"/>
</dbReference>
<dbReference type="PANTHER" id="PTHR33545:SF5">
    <property type="entry name" value="UPF0750 MEMBRANE PROTEIN YITT"/>
    <property type="match status" value="1"/>
</dbReference>
<keyword evidence="3 6" id="KW-0812">Transmembrane</keyword>
<protein>
    <submittedName>
        <fullName evidence="7">YitT family protein</fullName>
    </submittedName>
</protein>
<gene>
    <name evidence="7" type="ORF">NC661_12640</name>
</gene>
<proteinExistence type="predicted"/>
<feature type="transmembrane region" description="Helical" evidence="6">
    <location>
        <begin position="67"/>
        <end position="86"/>
    </location>
</feature>
<feature type="transmembrane region" description="Helical" evidence="6">
    <location>
        <begin position="41"/>
        <end position="60"/>
    </location>
</feature>
<dbReference type="EMBL" id="JAMQJZ010000009">
    <property type="protein sequence ID" value="MDC3421219.1"/>
    <property type="molecule type" value="Genomic_DNA"/>
</dbReference>
<organism evidence="7 8">
    <name type="scientific">Aquibacillus koreensis</name>
    <dbReference type="NCBI Taxonomy" id="279446"/>
    <lineage>
        <taxon>Bacteria</taxon>
        <taxon>Bacillati</taxon>
        <taxon>Bacillota</taxon>
        <taxon>Bacilli</taxon>
        <taxon>Bacillales</taxon>
        <taxon>Bacillaceae</taxon>
        <taxon>Aquibacillus</taxon>
    </lineage>
</organism>
<evidence type="ECO:0000256" key="1">
    <source>
        <dbReference type="ARBA" id="ARBA00004651"/>
    </source>
</evidence>
<evidence type="ECO:0000256" key="5">
    <source>
        <dbReference type="ARBA" id="ARBA00023136"/>
    </source>
</evidence>
<dbReference type="Pfam" id="PF02588">
    <property type="entry name" value="YitT_membrane"/>
    <property type="match status" value="1"/>
</dbReference>
<keyword evidence="4 6" id="KW-1133">Transmembrane helix</keyword>
<name>A0A9X3WPY0_9BACI</name>
<dbReference type="InterPro" id="IPR003740">
    <property type="entry name" value="YitT"/>
</dbReference>
<evidence type="ECO:0000313" key="8">
    <source>
        <dbReference type="Proteomes" id="UP001145072"/>
    </source>
</evidence>
<reference evidence="7" key="1">
    <citation type="submission" date="2022-06" db="EMBL/GenBank/DDBJ databases">
        <title>Aquibacillus sp. a new bacterium isolated from soil saline samples.</title>
        <authorList>
            <person name="Galisteo C."/>
            <person name="De La Haba R."/>
            <person name="Sanchez-Porro C."/>
            <person name="Ventosa A."/>
        </authorList>
    </citation>
    <scope>NUCLEOTIDE SEQUENCE</scope>
    <source>
        <strain evidence="7">JCM 12387</strain>
    </source>
</reference>
<sequence>MKKILFILVGILLVSVGVTILKFSEIATGGTAGLALSLSYLTQTPFSLFFFLVNIPFYIFSVLRMGWKFTLSTIFAVSTLSIVTTFDQFLPSFSVPIWLGAIVGGAIIGVGLSILFANGSSLGGANILALFLHKRYQFNPGKTTFLFDFIVVLTSLYAVGFVRGLASVLSIAVTSMVISYFKNRIAEKQEQPAKNEKYKVGSDVAVSQ</sequence>
<evidence type="ECO:0000256" key="2">
    <source>
        <dbReference type="ARBA" id="ARBA00022475"/>
    </source>
</evidence>
<evidence type="ECO:0000256" key="6">
    <source>
        <dbReference type="SAM" id="Phobius"/>
    </source>
</evidence>
<feature type="transmembrane region" description="Helical" evidence="6">
    <location>
        <begin position="98"/>
        <end position="131"/>
    </location>
</feature>
<evidence type="ECO:0000313" key="7">
    <source>
        <dbReference type="EMBL" id="MDC3421219.1"/>
    </source>
</evidence>
<feature type="transmembrane region" description="Helical" evidence="6">
    <location>
        <begin position="165"/>
        <end position="181"/>
    </location>
</feature>
<keyword evidence="5 6" id="KW-0472">Membrane</keyword>
<keyword evidence="2" id="KW-1003">Cell membrane</keyword>
<evidence type="ECO:0000256" key="3">
    <source>
        <dbReference type="ARBA" id="ARBA00022692"/>
    </source>
</evidence>
<comment type="subcellular location">
    <subcellularLocation>
        <location evidence="1">Cell membrane</location>
        <topology evidence="1">Multi-pass membrane protein</topology>
    </subcellularLocation>
</comment>